<dbReference type="PANTHER" id="PTHR35561:SF1">
    <property type="entry name" value="RNA 2',3'-CYCLIC PHOSPHODIESTERASE"/>
    <property type="match status" value="1"/>
</dbReference>
<gene>
    <name evidence="3" type="ORF">J2W91_002464</name>
</gene>
<feature type="active site" description="Proton acceptor" evidence="2">
    <location>
        <position position="144"/>
    </location>
</feature>
<feature type="short sequence motif" description="HXTX 2" evidence="2">
    <location>
        <begin position="144"/>
        <end position="147"/>
    </location>
</feature>
<proteinExistence type="inferred from homology"/>
<evidence type="ECO:0000256" key="2">
    <source>
        <dbReference type="HAMAP-Rule" id="MF_01940"/>
    </source>
</evidence>
<dbReference type="SUPFAM" id="SSF55144">
    <property type="entry name" value="LigT-like"/>
    <property type="match status" value="1"/>
</dbReference>
<accession>A0AAP5H166</accession>
<comment type="similarity">
    <text evidence="2">Belongs to the 2H phosphoesterase superfamily. ThpR family.</text>
</comment>
<dbReference type="GO" id="GO:0008664">
    <property type="term" value="F:RNA 2',3'-cyclic 3'-phosphodiesterase activity"/>
    <property type="evidence" value="ECO:0007669"/>
    <property type="project" value="UniProtKB-EC"/>
</dbReference>
<comment type="caution">
    <text evidence="3">The sequence shown here is derived from an EMBL/GenBank/DDBJ whole genome shotgun (WGS) entry which is preliminary data.</text>
</comment>
<protein>
    <recommendedName>
        <fullName evidence="2">RNA 2',3'-cyclic phosphodiesterase</fullName>
        <shortName evidence="2">RNA 2',3'-CPDase</shortName>
        <ecNumber evidence="2">3.1.4.58</ecNumber>
    </recommendedName>
</protein>
<keyword evidence="3" id="KW-0436">Ligase</keyword>
<comment type="catalytic activity">
    <reaction evidence="2">
        <text>a 3'-end 2',3'-cyclophospho-ribonucleotide-RNA + H2O = a 3'-end 2'-phospho-ribonucleotide-RNA + H(+)</text>
        <dbReference type="Rhea" id="RHEA:11828"/>
        <dbReference type="Rhea" id="RHEA-COMP:10464"/>
        <dbReference type="Rhea" id="RHEA-COMP:17353"/>
        <dbReference type="ChEBI" id="CHEBI:15377"/>
        <dbReference type="ChEBI" id="CHEBI:15378"/>
        <dbReference type="ChEBI" id="CHEBI:83064"/>
        <dbReference type="ChEBI" id="CHEBI:173113"/>
        <dbReference type="EC" id="3.1.4.58"/>
    </reaction>
</comment>
<reference evidence="3" key="1">
    <citation type="submission" date="2023-07" db="EMBL/GenBank/DDBJ databases">
        <title>Sorghum-associated microbial communities from plants grown in Nebraska, USA.</title>
        <authorList>
            <person name="Schachtman D."/>
        </authorList>
    </citation>
    <scope>NUCLEOTIDE SEQUENCE</scope>
    <source>
        <strain evidence="3">BE80</strain>
    </source>
</reference>
<dbReference type="Pfam" id="PF13563">
    <property type="entry name" value="2_5_RNA_ligase2"/>
    <property type="match status" value="1"/>
</dbReference>
<evidence type="ECO:0000313" key="4">
    <source>
        <dbReference type="Proteomes" id="UP001254832"/>
    </source>
</evidence>
<dbReference type="Proteomes" id="UP001254832">
    <property type="component" value="Unassembled WGS sequence"/>
</dbReference>
<dbReference type="NCBIfam" id="TIGR02258">
    <property type="entry name" value="2_5_ligase"/>
    <property type="match status" value="1"/>
</dbReference>
<dbReference type="RefSeq" id="WP_310139752.1">
    <property type="nucleotide sequence ID" value="NZ_JAVDTR010000006.1"/>
</dbReference>
<dbReference type="EMBL" id="JAVDTR010000006">
    <property type="protein sequence ID" value="MDR6724002.1"/>
    <property type="molecule type" value="Genomic_DNA"/>
</dbReference>
<comment type="function">
    <text evidence="2">Hydrolyzes RNA 2',3'-cyclic phosphodiester to an RNA 2'-phosphomonoester.</text>
</comment>
<dbReference type="GO" id="GO:0004113">
    <property type="term" value="F:2',3'-cyclic-nucleotide 3'-phosphodiesterase activity"/>
    <property type="evidence" value="ECO:0007669"/>
    <property type="project" value="InterPro"/>
</dbReference>
<dbReference type="GO" id="GO:0016874">
    <property type="term" value="F:ligase activity"/>
    <property type="evidence" value="ECO:0007669"/>
    <property type="project" value="UniProtKB-KW"/>
</dbReference>
<sequence length="206" mass="23726">MNYRNHNDSQVNHHSQQERLFTAIRLPDPIQETLQMDARLAQSKLDFRKWTHHKDYHITLQFLGDTLVSDMGHLRKALREVSAEVQSFSLQITDWGTFGLEQTPKVLWKGVSGEMDRLNLLQKRIVEATSELGYKAELRPYRPHITIARKFLGAVPGNENKGIIEVLPEHSTGTLSWNVEDFVLYVTRLGCSPMYEIVETFSFSGK</sequence>
<keyword evidence="1 2" id="KW-0378">Hydrolase</keyword>
<evidence type="ECO:0000256" key="1">
    <source>
        <dbReference type="ARBA" id="ARBA00022801"/>
    </source>
</evidence>
<dbReference type="EC" id="3.1.4.58" evidence="2"/>
<dbReference type="PANTHER" id="PTHR35561">
    <property type="entry name" value="RNA 2',3'-CYCLIC PHOSPHODIESTERASE"/>
    <property type="match status" value="1"/>
</dbReference>
<name>A0AAP5H166_PAEAM</name>
<feature type="active site" description="Proton donor" evidence="2">
    <location>
        <position position="57"/>
    </location>
</feature>
<dbReference type="AlphaFoldDB" id="A0AAP5H166"/>
<dbReference type="Gene3D" id="3.90.1140.10">
    <property type="entry name" value="Cyclic phosphodiesterase"/>
    <property type="match status" value="1"/>
</dbReference>
<evidence type="ECO:0000313" key="3">
    <source>
        <dbReference type="EMBL" id="MDR6724002.1"/>
    </source>
</evidence>
<dbReference type="InterPro" id="IPR009097">
    <property type="entry name" value="Cyclic_Pdiesterase"/>
</dbReference>
<organism evidence="3 4">
    <name type="scientific">Paenibacillus amylolyticus</name>
    <dbReference type="NCBI Taxonomy" id="1451"/>
    <lineage>
        <taxon>Bacteria</taxon>
        <taxon>Bacillati</taxon>
        <taxon>Bacillota</taxon>
        <taxon>Bacilli</taxon>
        <taxon>Bacillales</taxon>
        <taxon>Paenibacillaceae</taxon>
        <taxon>Paenibacillus</taxon>
    </lineage>
</organism>
<dbReference type="HAMAP" id="MF_01940">
    <property type="entry name" value="RNA_CPDase"/>
    <property type="match status" value="1"/>
</dbReference>
<dbReference type="InterPro" id="IPR004175">
    <property type="entry name" value="RNA_CPDase"/>
</dbReference>
<feature type="short sequence motif" description="HXTX 1" evidence="2">
    <location>
        <begin position="57"/>
        <end position="60"/>
    </location>
</feature>